<dbReference type="AlphaFoldDB" id="A0A8J7UU00"/>
<comment type="caution">
    <text evidence="2">The sequence shown here is derived from an EMBL/GenBank/DDBJ whole genome shotgun (WGS) entry which is preliminary data.</text>
</comment>
<sequence length="119" mass="13834">MAKETRTSLTITVFILLFILNILLQMLLSNEPLGRLLVEVFTTPLGLFNLIAAMALWFFEYFFTPLAFYMLGIVIALEFLVLPLMVRYKYITFKPNIFVSVISAFYIWLAFRIMTVIFG</sequence>
<evidence type="ECO:0000256" key="1">
    <source>
        <dbReference type="SAM" id="Phobius"/>
    </source>
</evidence>
<dbReference type="RefSeq" id="WP_210512413.1">
    <property type="nucleotide sequence ID" value="NZ_JAFIDN010000008.1"/>
</dbReference>
<gene>
    <name evidence="2" type="ORF">NATSA_10540</name>
</gene>
<evidence type="ECO:0000313" key="3">
    <source>
        <dbReference type="Proteomes" id="UP000673975"/>
    </source>
</evidence>
<dbReference type="EMBL" id="JAFIDN010000008">
    <property type="protein sequence ID" value="MBP3193101.1"/>
    <property type="molecule type" value="Genomic_DNA"/>
</dbReference>
<keyword evidence="3" id="KW-1185">Reference proteome</keyword>
<feature type="transmembrane region" description="Helical" evidence="1">
    <location>
        <begin position="65"/>
        <end position="85"/>
    </location>
</feature>
<feature type="transmembrane region" description="Helical" evidence="1">
    <location>
        <begin position="97"/>
        <end position="118"/>
    </location>
</feature>
<keyword evidence="1" id="KW-0812">Transmembrane</keyword>
<keyword evidence="1" id="KW-1133">Transmembrane helix</keyword>
<feature type="transmembrane region" description="Helical" evidence="1">
    <location>
        <begin position="36"/>
        <end position="59"/>
    </location>
</feature>
<proteinExistence type="predicted"/>
<name>A0A8J7UU00_9BACT</name>
<accession>A0A8J7UU00</accession>
<organism evidence="2 3">
    <name type="scientific">Natronogracilivirga saccharolytica</name>
    <dbReference type="NCBI Taxonomy" id="2812953"/>
    <lineage>
        <taxon>Bacteria</taxon>
        <taxon>Pseudomonadati</taxon>
        <taxon>Balneolota</taxon>
        <taxon>Balneolia</taxon>
        <taxon>Balneolales</taxon>
        <taxon>Cyclonatronaceae</taxon>
        <taxon>Natronogracilivirga</taxon>
    </lineage>
</organism>
<feature type="transmembrane region" description="Helical" evidence="1">
    <location>
        <begin position="6"/>
        <end position="24"/>
    </location>
</feature>
<evidence type="ECO:0000313" key="2">
    <source>
        <dbReference type="EMBL" id="MBP3193101.1"/>
    </source>
</evidence>
<reference evidence="2" key="1">
    <citation type="submission" date="2021-02" db="EMBL/GenBank/DDBJ databases">
        <title>Natronogracilivirga saccharolytica gen. nov. sp. nov. a new anaerobic, haloalkiliphilic carbohydrate-fermenting bacterium from soda lake and proposing of Cyclonatronumiaceae fam. nov. in the phylum Balneolaeota.</title>
        <authorList>
            <person name="Zhilina T.N."/>
            <person name="Sorokin D.Y."/>
            <person name="Zavarzina D.G."/>
            <person name="Toshchakov S.V."/>
            <person name="Kublanov I.V."/>
        </authorList>
    </citation>
    <scope>NUCLEOTIDE SEQUENCE</scope>
    <source>
        <strain evidence="2">Z-1702</strain>
    </source>
</reference>
<protein>
    <submittedName>
        <fullName evidence="2">Uncharacterized protein</fullName>
    </submittedName>
</protein>
<dbReference type="Proteomes" id="UP000673975">
    <property type="component" value="Unassembled WGS sequence"/>
</dbReference>
<keyword evidence="1" id="KW-0472">Membrane</keyword>